<name>A0A8S5L0G0_9VIRU</name>
<gene>
    <name evidence="8" type="primary">SRR7976301_1_1</name>
</gene>
<sequence>MSNKQKLYYKTYSDTSVGVSFGGSPPVDSTVELITGFTRIADDVPGYKDKIKKGLPATGNMSVEVSETKYKKGRVNFLGVHDAVLNQVGYSGWCGLEPVVKPTPVYNSRLMLEAVNDATIGIMKKIRAQQQFFSGPTFLGEFRDVVHGIRHPAEALRGLSNDLIRRTSRHKGKAKLSRRDLRDLGSTWLEYSFGVVPLLNDIGDIARASLDTQEAQLARVRYSSKKEDSYSDVFTNGVPGYVGNIHFNHNCVERATCTFVAGVMGEATLPLTPLERVARLSGFNMSEVLPTAWELIPWSFLVDYFSNIGDVISAATTSTANVAWWSRTTSHEVKHDYSQAWVEDTDPNWVVGIMVKSPMMLNTNKLILRDGAAPEIPSVTFSLPGKSNQFKNMAALIAQAL</sequence>
<comment type="subcellular location">
    <subcellularLocation>
        <location evidence="1">Virion</location>
    </subcellularLocation>
</comment>
<dbReference type="Pfam" id="PF03863">
    <property type="entry name" value="Phage_mat-A"/>
    <property type="match status" value="1"/>
</dbReference>
<dbReference type="InterPro" id="IPR005563">
    <property type="entry name" value="A_protein"/>
</dbReference>
<keyword evidence="6" id="KW-1160">Virus entry into host cell</keyword>
<keyword evidence="3" id="KW-1161">Viral attachment to host cell</keyword>
<keyword evidence="5" id="KW-1175">Viral attachment to host cell pilus</keyword>
<dbReference type="RefSeq" id="YP_010768874.1">
    <property type="nucleotide sequence ID" value="NC_073815.1"/>
</dbReference>
<dbReference type="GO" id="GO:0039666">
    <property type="term" value="P:virion attachment to host cell pilus"/>
    <property type="evidence" value="ECO:0007669"/>
    <property type="project" value="UniProtKB-KW"/>
</dbReference>
<evidence type="ECO:0000256" key="5">
    <source>
        <dbReference type="ARBA" id="ARBA00023104"/>
    </source>
</evidence>
<evidence type="ECO:0000256" key="4">
    <source>
        <dbReference type="ARBA" id="ARBA00022844"/>
    </source>
</evidence>
<evidence type="ECO:0000256" key="2">
    <source>
        <dbReference type="ARBA" id="ARBA00022581"/>
    </source>
</evidence>
<protein>
    <submittedName>
        <fullName evidence="8">Maturation protein</fullName>
    </submittedName>
</protein>
<comment type="similarity">
    <text evidence="7">Belongs to the Leviviricetes maturation protein family.</text>
</comment>
<reference evidence="8" key="1">
    <citation type="submission" date="2020-09" db="EMBL/GenBank/DDBJ databases">
        <title>Leviviricetes taxonomy.</title>
        <authorList>
            <person name="Stockdale S.R."/>
            <person name="Callanan J."/>
            <person name="Adriaenssens E.M."/>
            <person name="Kuhn J.H."/>
            <person name="Rumnieks J."/>
            <person name="Shkoporov A."/>
            <person name="Draper L.A."/>
            <person name="Ross P."/>
            <person name="Hill C."/>
        </authorList>
    </citation>
    <scope>NUCLEOTIDE SEQUENCE</scope>
</reference>
<dbReference type="Proteomes" id="UP000679401">
    <property type="component" value="Segment"/>
</dbReference>
<keyword evidence="9" id="KW-1185">Reference proteome</keyword>
<proteinExistence type="inferred from homology"/>
<dbReference type="EMBL" id="BK013726">
    <property type="protein sequence ID" value="DAD51121.1"/>
    <property type="molecule type" value="Genomic_RNA"/>
</dbReference>
<evidence type="ECO:0000256" key="6">
    <source>
        <dbReference type="ARBA" id="ARBA00023296"/>
    </source>
</evidence>
<accession>A0A8S5L0G0</accession>
<evidence type="ECO:0000256" key="7">
    <source>
        <dbReference type="ARBA" id="ARBA00035110"/>
    </source>
</evidence>
<keyword evidence="4" id="KW-0946">Virion</keyword>
<dbReference type="GO" id="GO:0044423">
    <property type="term" value="C:virion component"/>
    <property type="evidence" value="ECO:0007669"/>
    <property type="project" value="UniProtKB-KW"/>
</dbReference>
<dbReference type="KEGG" id="vg:80397092"/>
<evidence type="ECO:0000313" key="9">
    <source>
        <dbReference type="Proteomes" id="UP000679401"/>
    </source>
</evidence>
<evidence type="ECO:0000256" key="3">
    <source>
        <dbReference type="ARBA" id="ARBA00022804"/>
    </source>
</evidence>
<evidence type="ECO:0000256" key="1">
    <source>
        <dbReference type="ARBA" id="ARBA00004328"/>
    </source>
</evidence>
<evidence type="ECO:0000313" key="8">
    <source>
        <dbReference type="EMBL" id="DAD51121.1"/>
    </source>
</evidence>
<keyword evidence="2" id="KW-0945">Host-virus interaction</keyword>
<dbReference type="GeneID" id="80397092"/>
<organism evidence="8 9">
    <name type="scientific">ssRNA phage SRR7976301_1</name>
    <dbReference type="NCBI Taxonomy" id="2786659"/>
    <lineage>
        <taxon>Viruses</taxon>
        <taxon>Riboviria</taxon>
        <taxon>Orthornavirae</taxon>
        <taxon>Lenarviricota</taxon>
        <taxon>Leviviricetes</taxon>
        <taxon>Norzivirales</taxon>
        <taxon>Atkinsviridae</taxon>
        <taxon>Mitdiwavirus</taxon>
        <taxon>Mitdiwavirus caenicola</taxon>
        <taxon>Nehujevirus caenicola</taxon>
    </lineage>
</organism>